<accession>A0A9P8RR37</accession>
<dbReference type="Proteomes" id="UP000750711">
    <property type="component" value="Unassembled WGS sequence"/>
</dbReference>
<gene>
    <name evidence="2" type="ORF">GP486_003122</name>
</gene>
<dbReference type="AlphaFoldDB" id="A0A9P8RR37"/>
<dbReference type="GO" id="GO:0006629">
    <property type="term" value="P:lipid metabolic process"/>
    <property type="evidence" value="ECO:0007669"/>
    <property type="project" value="InterPro"/>
</dbReference>
<evidence type="ECO:0000259" key="1">
    <source>
        <dbReference type="Pfam" id="PF01764"/>
    </source>
</evidence>
<sequence>MPLPAYNFYQQLYCLSVVSNAVTKLSGTPQALQAAMEKALQSNIPDLPGNWNVTWGPTVLKTSPDLNVGADNVWFVAVSDTQKACVVAVAGTATTTTRGSPGWIIDMDVENVVDFEAWTDTWTIQSISEPPISSPVQGKAYASAGTCQGVYNLVTTPSPAAASGQTLPEYLAKSVPDGYQVIFTGHSMGGALTPTTALGLVNAKVCQASNTSILPSAGASPGNKELEQAISATFPPGTPPPPSTPYEVMNTDFYNTLDIVPQAWSLDQSAGRYLLNIENIYASASVLMKIKIDALVDWAVAKSKKSGIAYEPLTGTSFTGATIVKVTTMPQLEQEAMNEHGTQYWIVIGITDWAFQIFQELLKQPGVEPLPPPKFFIPGDDKDEET</sequence>
<name>A0A9P8RR37_9PEZI</name>
<evidence type="ECO:0000313" key="3">
    <source>
        <dbReference type="Proteomes" id="UP000750711"/>
    </source>
</evidence>
<proteinExistence type="predicted"/>
<comment type="caution">
    <text evidence="2">The sequence shown here is derived from an EMBL/GenBank/DDBJ whole genome shotgun (WGS) entry which is preliminary data.</text>
</comment>
<dbReference type="InterPro" id="IPR002921">
    <property type="entry name" value="Fungal_lipase-type"/>
</dbReference>
<reference evidence="2" key="1">
    <citation type="submission" date="2021-03" db="EMBL/GenBank/DDBJ databases">
        <title>Comparative genomics and phylogenomic investigation of the class Geoglossomycetes provide insights into ecological specialization and systematics.</title>
        <authorList>
            <person name="Melie T."/>
            <person name="Pirro S."/>
            <person name="Miller A.N."/>
            <person name="Quandt A."/>
        </authorList>
    </citation>
    <scope>NUCLEOTIDE SEQUENCE</scope>
    <source>
        <strain evidence="2">CAQ_001_2017</strain>
    </source>
</reference>
<dbReference type="SUPFAM" id="SSF53474">
    <property type="entry name" value="alpha/beta-Hydrolases"/>
    <property type="match status" value="1"/>
</dbReference>
<dbReference type="Gene3D" id="3.40.50.1820">
    <property type="entry name" value="alpha/beta hydrolase"/>
    <property type="match status" value="1"/>
</dbReference>
<protein>
    <recommendedName>
        <fullName evidence="1">Fungal lipase-type domain-containing protein</fullName>
    </recommendedName>
</protein>
<dbReference type="EMBL" id="JAGHQM010000396">
    <property type="protein sequence ID" value="KAH0562178.1"/>
    <property type="molecule type" value="Genomic_DNA"/>
</dbReference>
<organism evidence="2 3">
    <name type="scientific">Trichoglossum hirsutum</name>
    <dbReference type="NCBI Taxonomy" id="265104"/>
    <lineage>
        <taxon>Eukaryota</taxon>
        <taxon>Fungi</taxon>
        <taxon>Dikarya</taxon>
        <taxon>Ascomycota</taxon>
        <taxon>Pezizomycotina</taxon>
        <taxon>Geoglossomycetes</taxon>
        <taxon>Geoglossales</taxon>
        <taxon>Geoglossaceae</taxon>
        <taxon>Trichoglossum</taxon>
    </lineage>
</organism>
<feature type="domain" description="Fungal lipase-type" evidence="1">
    <location>
        <begin position="149"/>
        <end position="262"/>
    </location>
</feature>
<keyword evidence="3" id="KW-1185">Reference proteome</keyword>
<dbReference type="Pfam" id="PF01764">
    <property type="entry name" value="Lipase_3"/>
    <property type="match status" value="1"/>
</dbReference>
<evidence type="ECO:0000313" key="2">
    <source>
        <dbReference type="EMBL" id="KAH0562178.1"/>
    </source>
</evidence>
<dbReference type="InterPro" id="IPR029058">
    <property type="entry name" value="AB_hydrolase_fold"/>
</dbReference>